<dbReference type="Gene3D" id="3.40.50.1820">
    <property type="entry name" value="alpha/beta hydrolase"/>
    <property type="match status" value="1"/>
</dbReference>
<reference evidence="2 3" key="1">
    <citation type="submission" date="2018-10" db="EMBL/GenBank/DDBJ databases">
        <title>Lactobacillus sp. R7 and Lactobacillus sp. R19 isolated from fermented mustard green product of Taiwan.</title>
        <authorList>
            <person name="Lin S.-T."/>
        </authorList>
    </citation>
    <scope>NUCLEOTIDE SEQUENCE [LARGE SCALE GENOMIC DNA]</scope>
    <source>
        <strain evidence="2 3">BCRC 81129</strain>
    </source>
</reference>
<feature type="signal peptide" evidence="1">
    <location>
        <begin position="1"/>
        <end position="23"/>
    </location>
</feature>
<evidence type="ECO:0000313" key="2">
    <source>
        <dbReference type="EMBL" id="TGD17910.1"/>
    </source>
</evidence>
<gene>
    <name evidence="2" type="ORF">EGT51_10515</name>
</gene>
<dbReference type="InterPro" id="IPR029058">
    <property type="entry name" value="AB_hydrolase_fold"/>
</dbReference>
<feature type="chain" id="PRO_5021468041" evidence="1">
    <location>
        <begin position="24"/>
        <end position="317"/>
    </location>
</feature>
<dbReference type="Proteomes" id="UP000297348">
    <property type="component" value="Unassembled WGS sequence"/>
</dbReference>
<dbReference type="AlphaFoldDB" id="A0A4Z0J7R1"/>
<keyword evidence="1" id="KW-0732">Signal</keyword>
<keyword evidence="3" id="KW-1185">Reference proteome</keyword>
<accession>A0A4Z0J7R1</accession>
<dbReference type="RefSeq" id="WP_135368639.1">
    <property type="nucleotide sequence ID" value="NZ_RKLX01000020.1"/>
</dbReference>
<comment type="caution">
    <text evidence="2">The sequence shown here is derived from an EMBL/GenBank/DDBJ whole genome shotgun (WGS) entry which is preliminary data.</text>
</comment>
<keyword evidence="2" id="KW-0378">Hydrolase</keyword>
<dbReference type="GO" id="GO:0016787">
    <property type="term" value="F:hydrolase activity"/>
    <property type="evidence" value="ECO:0007669"/>
    <property type="project" value="UniProtKB-KW"/>
</dbReference>
<proteinExistence type="predicted"/>
<dbReference type="PROSITE" id="PS51257">
    <property type="entry name" value="PROKAR_LIPOPROTEIN"/>
    <property type="match status" value="1"/>
</dbReference>
<evidence type="ECO:0000256" key="1">
    <source>
        <dbReference type="SAM" id="SignalP"/>
    </source>
</evidence>
<dbReference type="SUPFAM" id="SSF53474">
    <property type="entry name" value="alpha/beta-Hydrolases"/>
    <property type="match status" value="1"/>
</dbReference>
<organism evidence="2 3">
    <name type="scientific">Levilactobacillus suantsaiihabitans</name>
    <dbReference type="NCBI Taxonomy" id="2487722"/>
    <lineage>
        <taxon>Bacteria</taxon>
        <taxon>Bacillati</taxon>
        <taxon>Bacillota</taxon>
        <taxon>Bacilli</taxon>
        <taxon>Lactobacillales</taxon>
        <taxon>Lactobacillaceae</taxon>
        <taxon>Levilactobacillus</taxon>
    </lineage>
</organism>
<dbReference type="OrthoDB" id="503948at2"/>
<evidence type="ECO:0000313" key="3">
    <source>
        <dbReference type="Proteomes" id="UP000297348"/>
    </source>
</evidence>
<dbReference type="EMBL" id="RKLX01000020">
    <property type="protein sequence ID" value="TGD17910.1"/>
    <property type="molecule type" value="Genomic_DNA"/>
</dbReference>
<protein>
    <submittedName>
        <fullName evidence="2">Alpha/beta hydrolase</fullName>
    </submittedName>
</protein>
<dbReference type="Pfam" id="PF06028">
    <property type="entry name" value="DUF915"/>
    <property type="match status" value="1"/>
</dbReference>
<sequence length="317" mass="35608">MRSLLKWGWGTLLIFSVLLAGCAAVDGQHSVAHSRVKTQKMIRLDRKKAAAARKKTQAKKTKTRRRTHQAGYATPTLFMHGFGGNAGSTNNLIDSAQADGYATRTLLATVTPNGHVNWSGTWPKGTRHPEIQIVFRDNRNRNYHQDARWLKRIIKQLHRRYGITTFNYVGHSMGNTDIMMYETLFGQRKRLPQLQKYVAIAPPMLGNIVMNPWSVHTTNAANGRPSHFSPTFRQLVDHRRNIPNNQLQVLSIYGDLGDGANTDGTISVASARSLKFLLANRAKSFKEIELTGQDAAHGALPRRNPEVVQDMETFLWG</sequence>
<dbReference type="InterPro" id="IPR010315">
    <property type="entry name" value="DUF915_hydro-like"/>
</dbReference>
<name>A0A4Z0J7R1_9LACO</name>